<evidence type="ECO:0000313" key="3">
    <source>
        <dbReference type="Proteomes" id="UP000321337"/>
    </source>
</evidence>
<feature type="transmembrane region" description="Helical" evidence="1">
    <location>
        <begin position="48"/>
        <end position="68"/>
    </location>
</feature>
<keyword evidence="3" id="KW-1185">Reference proteome</keyword>
<protein>
    <submittedName>
        <fullName evidence="2">Uncharacterized protein</fullName>
    </submittedName>
</protein>
<evidence type="ECO:0000256" key="1">
    <source>
        <dbReference type="SAM" id="Phobius"/>
    </source>
</evidence>
<keyword evidence="1" id="KW-1133">Transmembrane helix</keyword>
<gene>
    <name evidence="2" type="ORF">TPL01_21910</name>
</gene>
<accession>A0A512L9B1</accession>
<keyword evidence="1" id="KW-0812">Transmembrane</keyword>
<dbReference type="EMBL" id="BKAD01000023">
    <property type="protein sequence ID" value="GEP31053.1"/>
    <property type="molecule type" value="Genomic_DNA"/>
</dbReference>
<evidence type="ECO:0000313" key="2">
    <source>
        <dbReference type="EMBL" id="GEP31053.1"/>
    </source>
</evidence>
<proteinExistence type="predicted"/>
<name>A0A512L9B1_9PROT</name>
<sequence>MNATTKTALVIAFSIVIVLLLLFVGGAMTGATLSGGMMGNGAMGGINWMWIPTLLMLGLGALLVWAIFGQKK</sequence>
<keyword evidence="1" id="KW-0472">Membrane</keyword>
<reference evidence="2 3" key="1">
    <citation type="submission" date="2019-07" db="EMBL/GenBank/DDBJ databases">
        <title>Whole genome shotgun sequence of Thiobacillus plumbophilus NBRC 107929.</title>
        <authorList>
            <person name="Hosoyama A."/>
            <person name="Uohara A."/>
            <person name="Ohji S."/>
            <person name="Ichikawa N."/>
        </authorList>
    </citation>
    <scope>NUCLEOTIDE SEQUENCE [LARGE SCALE GENOMIC DNA]</scope>
    <source>
        <strain evidence="2 3">NBRC 107929</strain>
    </source>
</reference>
<organism evidence="2 3">
    <name type="scientific">Sulfuriferula plumbiphila</name>
    <dbReference type="NCBI Taxonomy" id="171865"/>
    <lineage>
        <taxon>Bacteria</taxon>
        <taxon>Pseudomonadati</taxon>
        <taxon>Pseudomonadota</taxon>
        <taxon>Betaproteobacteria</taxon>
        <taxon>Nitrosomonadales</taxon>
        <taxon>Sulfuricellaceae</taxon>
        <taxon>Sulfuriferula</taxon>
    </lineage>
</organism>
<dbReference type="AlphaFoldDB" id="A0A512L9B1"/>
<comment type="caution">
    <text evidence="2">The sequence shown here is derived from an EMBL/GenBank/DDBJ whole genome shotgun (WGS) entry which is preliminary data.</text>
</comment>
<feature type="transmembrane region" description="Helical" evidence="1">
    <location>
        <begin position="7"/>
        <end position="28"/>
    </location>
</feature>
<dbReference type="RefSeq" id="WP_147073685.1">
    <property type="nucleotide sequence ID" value="NZ_AP021884.1"/>
</dbReference>
<dbReference type="Proteomes" id="UP000321337">
    <property type="component" value="Unassembled WGS sequence"/>
</dbReference>